<comment type="catalytic activity">
    <reaction evidence="6">
        <text>a uridine in tRNA + S-adenosyl-L-methionine = a 3-[(3S)-3-amino-3-carboxypropyl]uridine in tRNA + S-methyl-5'-thioadenosine + H(+)</text>
        <dbReference type="Rhea" id="RHEA:62432"/>
        <dbReference type="Rhea" id="RHEA-COMP:13339"/>
        <dbReference type="Rhea" id="RHEA-COMP:16092"/>
        <dbReference type="ChEBI" id="CHEBI:15378"/>
        <dbReference type="ChEBI" id="CHEBI:17509"/>
        <dbReference type="ChEBI" id="CHEBI:59789"/>
        <dbReference type="ChEBI" id="CHEBI:65315"/>
        <dbReference type="ChEBI" id="CHEBI:82930"/>
        <dbReference type="EC" id="2.5.1.25"/>
    </reaction>
</comment>
<feature type="domain" description="DTW" evidence="7">
    <location>
        <begin position="22"/>
        <end position="209"/>
    </location>
</feature>
<keyword evidence="4" id="KW-0819">tRNA processing</keyword>
<evidence type="ECO:0000256" key="6">
    <source>
        <dbReference type="ARBA" id="ARBA00048718"/>
    </source>
</evidence>
<name>A0A2V3IE07_9FLOR</name>
<evidence type="ECO:0000313" key="9">
    <source>
        <dbReference type="Proteomes" id="UP000247409"/>
    </source>
</evidence>
<evidence type="ECO:0000313" key="8">
    <source>
        <dbReference type="EMBL" id="PXF40316.1"/>
    </source>
</evidence>
<accession>A0A2V3IE07</accession>
<evidence type="ECO:0000256" key="3">
    <source>
        <dbReference type="ARBA" id="ARBA00022691"/>
    </source>
</evidence>
<protein>
    <recommendedName>
        <fullName evidence="1">tRNA-uridine aminocarboxypropyltransferase</fullName>
        <ecNumber evidence="1">2.5.1.25</ecNumber>
    </recommendedName>
</protein>
<proteinExistence type="inferred from homology"/>
<dbReference type="Pfam" id="PF03942">
    <property type="entry name" value="DTW"/>
    <property type="match status" value="1"/>
</dbReference>
<dbReference type="Proteomes" id="UP000247409">
    <property type="component" value="Unassembled WGS sequence"/>
</dbReference>
<dbReference type="EMBL" id="NBIV01000313">
    <property type="protein sequence ID" value="PXF40316.1"/>
    <property type="molecule type" value="Genomic_DNA"/>
</dbReference>
<dbReference type="PANTHER" id="PTHR21392:SF0">
    <property type="entry name" value="TRNA-URIDINE AMINOCARBOXYPROPYLTRANSFERASE 2"/>
    <property type="match status" value="1"/>
</dbReference>
<dbReference type="AlphaFoldDB" id="A0A2V3IE07"/>
<evidence type="ECO:0000256" key="2">
    <source>
        <dbReference type="ARBA" id="ARBA00022679"/>
    </source>
</evidence>
<organism evidence="8 9">
    <name type="scientific">Gracilariopsis chorda</name>
    <dbReference type="NCBI Taxonomy" id="448386"/>
    <lineage>
        <taxon>Eukaryota</taxon>
        <taxon>Rhodophyta</taxon>
        <taxon>Florideophyceae</taxon>
        <taxon>Rhodymeniophycidae</taxon>
        <taxon>Gracilariales</taxon>
        <taxon>Gracilariaceae</taxon>
        <taxon>Gracilariopsis</taxon>
    </lineage>
</organism>
<comment type="similarity">
    <text evidence="5">Belongs to the TDD superfamily. DTWD2 family.</text>
</comment>
<dbReference type="InterPro" id="IPR039262">
    <property type="entry name" value="DTWD2/TAPT"/>
</dbReference>
<evidence type="ECO:0000259" key="7">
    <source>
        <dbReference type="SMART" id="SM01144"/>
    </source>
</evidence>
<evidence type="ECO:0000256" key="5">
    <source>
        <dbReference type="ARBA" id="ARBA00034489"/>
    </source>
</evidence>
<comment type="caution">
    <text evidence="8">The sequence shown here is derived from an EMBL/GenBank/DDBJ whole genome shotgun (WGS) entry which is preliminary data.</text>
</comment>
<evidence type="ECO:0000256" key="1">
    <source>
        <dbReference type="ARBA" id="ARBA00012386"/>
    </source>
</evidence>
<dbReference type="InterPro" id="IPR005636">
    <property type="entry name" value="DTW"/>
</dbReference>
<sequence length="240" mass="26483">MEESNEAQEHKETDIRPTTNVTRTICNRCMRPQRVCLCSKLPERPLQNSVSVIVLQSHAESKAKVKTADLLALCMQNIEILRPGNATEGYIPSDAVLLYPDKESVPLDSVEKTSTLVLLDATWQGAQRILKKSRLLQSLRKAHIPDQFLPPVLFKARKPPINAIAGARSTAEAAASALECVGGDSGIQCASVIRRLVHEASEMQLEFIRAKGEKGGRHRSGRDGYVKGLYIKPTTEDEDE</sequence>
<keyword evidence="3" id="KW-0949">S-adenosyl-L-methionine</keyword>
<keyword evidence="9" id="KW-1185">Reference proteome</keyword>
<dbReference type="EC" id="2.5.1.25" evidence="1"/>
<dbReference type="OrthoDB" id="408541at2759"/>
<evidence type="ECO:0000256" key="4">
    <source>
        <dbReference type="ARBA" id="ARBA00022694"/>
    </source>
</evidence>
<gene>
    <name evidence="8" type="ORF">BWQ96_09972</name>
</gene>
<dbReference type="GO" id="GO:0016432">
    <property type="term" value="F:tRNA-uridine aminocarboxypropyltransferase activity"/>
    <property type="evidence" value="ECO:0007669"/>
    <property type="project" value="UniProtKB-EC"/>
</dbReference>
<reference evidence="8 9" key="1">
    <citation type="journal article" date="2018" name="Mol. Biol. Evol.">
        <title>Analysis of the draft genome of the red seaweed Gracilariopsis chorda provides insights into genome size evolution in Rhodophyta.</title>
        <authorList>
            <person name="Lee J."/>
            <person name="Yang E.C."/>
            <person name="Graf L."/>
            <person name="Yang J.H."/>
            <person name="Qiu H."/>
            <person name="Zel Zion U."/>
            <person name="Chan C.X."/>
            <person name="Stephens T.G."/>
            <person name="Weber A.P.M."/>
            <person name="Boo G.H."/>
            <person name="Boo S.M."/>
            <person name="Kim K.M."/>
            <person name="Shin Y."/>
            <person name="Jung M."/>
            <person name="Lee S.J."/>
            <person name="Yim H.S."/>
            <person name="Lee J.H."/>
            <person name="Bhattacharya D."/>
            <person name="Yoon H.S."/>
        </authorList>
    </citation>
    <scope>NUCLEOTIDE SEQUENCE [LARGE SCALE GENOMIC DNA]</scope>
    <source>
        <strain evidence="8 9">SKKU-2015</strain>
        <tissue evidence="8">Whole body</tissue>
    </source>
</reference>
<keyword evidence="2" id="KW-0808">Transferase</keyword>
<dbReference type="GO" id="GO:0008033">
    <property type="term" value="P:tRNA processing"/>
    <property type="evidence" value="ECO:0007669"/>
    <property type="project" value="UniProtKB-KW"/>
</dbReference>
<dbReference type="SMART" id="SM01144">
    <property type="entry name" value="DTW"/>
    <property type="match status" value="1"/>
</dbReference>
<dbReference type="PANTHER" id="PTHR21392">
    <property type="entry name" value="TRNA-URIDINE AMINOCARBOXYPROPYLTRANSFERASE 2"/>
    <property type="match status" value="1"/>
</dbReference>